<reference evidence="2" key="1">
    <citation type="submission" date="2021-01" db="EMBL/GenBank/DDBJ databases">
        <title>Whole genome shotgun sequence of Verrucosispora sediminis NBRC 107745.</title>
        <authorList>
            <person name="Komaki H."/>
            <person name="Tamura T."/>
        </authorList>
    </citation>
    <scope>NUCLEOTIDE SEQUENCE</scope>
    <source>
        <strain evidence="2">NBRC 107745</strain>
    </source>
</reference>
<comment type="caution">
    <text evidence="2">The sequence shown here is derived from an EMBL/GenBank/DDBJ whole genome shotgun (WGS) entry which is preliminary data.</text>
</comment>
<evidence type="ECO:0000313" key="3">
    <source>
        <dbReference type="Proteomes" id="UP000607311"/>
    </source>
</evidence>
<name>A0A9W5URQ6_9ACTN</name>
<keyword evidence="3" id="KW-1185">Reference proteome</keyword>
<dbReference type="AlphaFoldDB" id="A0A9W5URQ6"/>
<feature type="region of interest" description="Disordered" evidence="1">
    <location>
        <begin position="416"/>
        <end position="440"/>
    </location>
</feature>
<evidence type="ECO:0000256" key="1">
    <source>
        <dbReference type="SAM" id="MobiDB-lite"/>
    </source>
</evidence>
<accession>A0A9W5URQ6</accession>
<evidence type="ECO:0000313" key="2">
    <source>
        <dbReference type="EMBL" id="GIJ33023.1"/>
    </source>
</evidence>
<dbReference type="EMBL" id="BOPD01000012">
    <property type="protein sequence ID" value="GIJ33023.1"/>
    <property type="molecule type" value="Genomic_DNA"/>
</dbReference>
<protein>
    <submittedName>
        <fullName evidence="2">HEXXH motif domain-containing protein</fullName>
    </submittedName>
</protein>
<dbReference type="RefSeq" id="WP_170863478.1">
    <property type="nucleotide sequence ID" value="NZ_BOPD01000012.1"/>
</dbReference>
<dbReference type="Proteomes" id="UP000607311">
    <property type="component" value="Unassembled WGS sequence"/>
</dbReference>
<sequence length="440" mass="46570">MRTPRHRMPAESFLAVARGGGGSTTIDRLLAARHSRNLLSLRAVVDLAVRQRHPDAAPALHAWQQLGVLRAAHPAAARRILLYPTVGVWLADTFAALRSTDPARARPAALAQVAAAVAMAAGASVRVEFPTRSSMPGRLALPALGHVLLPPATSAIRLEVAAGAVIVDDGPADGTSWSSLPRLHAGGGLDVRLDQLWSLVDPVVAGPVSRAETTALHTSLAAAWRVLTTNHRRHARALAAAITMIMPVPARSPTTDDTDGLVSGTHPDGAGCVALSAGGDPPSVAAALVHELQHSKLAALADLFPLVRSGHDLRLHAPWRPDPRPLPALVQGLYAHAGVLGFWYRQWHREPHSPGVLHAQVEFGRLRSACRRTAEALLATDGLTVHGRLLVTEIRRAVAHWQRVPVPRTALAIARRAGERPGPGGRPPESRTGDPVPVSP</sequence>
<proteinExistence type="predicted"/>
<dbReference type="InterPro" id="IPR026337">
    <property type="entry name" value="AKG_HExxH"/>
</dbReference>
<gene>
    <name evidence="2" type="ORF">Vse01_21710</name>
</gene>
<dbReference type="NCBIfam" id="TIGR04267">
    <property type="entry name" value="mod_HExxH"/>
    <property type="match status" value="1"/>
</dbReference>
<organism evidence="2 3">
    <name type="scientific">Micromonospora sediminimaris</name>
    <dbReference type="NCBI Taxonomy" id="547162"/>
    <lineage>
        <taxon>Bacteria</taxon>
        <taxon>Bacillati</taxon>
        <taxon>Actinomycetota</taxon>
        <taxon>Actinomycetes</taxon>
        <taxon>Micromonosporales</taxon>
        <taxon>Micromonosporaceae</taxon>
        <taxon>Micromonospora</taxon>
    </lineage>
</organism>